<keyword evidence="1" id="KW-0694">RNA-binding</keyword>
<sequence length="91" mass="10211">MAEQAVDAQRLDKWLCYARFAKTRTVAQSLVEGGKVRINRETVKSSSRMVRADDVLTIRLSRDVKVVRVIGFADRRVSPPETATLYEAVTG</sequence>
<proteinExistence type="predicted"/>
<dbReference type="InterPro" id="IPR002942">
    <property type="entry name" value="S4_RNA-bd"/>
</dbReference>
<dbReference type="Proteomes" id="UP000249590">
    <property type="component" value="Unassembled WGS sequence"/>
</dbReference>
<dbReference type="Pfam" id="PF01479">
    <property type="entry name" value="S4"/>
    <property type="match status" value="1"/>
</dbReference>
<dbReference type="EMBL" id="QHHQ01000001">
    <property type="protein sequence ID" value="RAI03148.1"/>
    <property type="molecule type" value="Genomic_DNA"/>
</dbReference>
<dbReference type="InterPro" id="IPR036986">
    <property type="entry name" value="S4_RNA-bd_sf"/>
</dbReference>
<reference evidence="3 4" key="1">
    <citation type="submission" date="2018-05" db="EMBL/GenBank/DDBJ databases">
        <title>Acuticoccus sediminis sp. nov., isolated from deep-sea sediment of Indian Ocean.</title>
        <authorList>
            <person name="Liu X."/>
            <person name="Lai Q."/>
            <person name="Du Y."/>
            <person name="Sun F."/>
            <person name="Zhang X."/>
            <person name="Wang S."/>
            <person name="Shao Z."/>
        </authorList>
    </citation>
    <scope>NUCLEOTIDE SEQUENCE [LARGE SCALE GENOMIC DNA]</scope>
    <source>
        <strain evidence="3 4">PTG4-2</strain>
    </source>
</reference>
<dbReference type="GO" id="GO:0003723">
    <property type="term" value="F:RNA binding"/>
    <property type="evidence" value="ECO:0007669"/>
    <property type="project" value="UniProtKB-KW"/>
</dbReference>
<evidence type="ECO:0000313" key="4">
    <source>
        <dbReference type="Proteomes" id="UP000249590"/>
    </source>
</evidence>
<name>A0A8B2NSG9_9HYPH</name>
<organism evidence="3 4">
    <name type="scientific">Acuticoccus sediminis</name>
    <dbReference type="NCBI Taxonomy" id="2184697"/>
    <lineage>
        <taxon>Bacteria</taxon>
        <taxon>Pseudomonadati</taxon>
        <taxon>Pseudomonadota</taxon>
        <taxon>Alphaproteobacteria</taxon>
        <taxon>Hyphomicrobiales</taxon>
        <taxon>Amorphaceae</taxon>
        <taxon>Acuticoccus</taxon>
    </lineage>
</organism>
<keyword evidence="4" id="KW-1185">Reference proteome</keyword>
<accession>A0A8B2NSG9</accession>
<evidence type="ECO:0000256" key="1">
    <source>
        <dbReference type="PROSITE-ProRule" id="PRU00182"/>
    </source>
</evidence>
<feature type="domain" description="RNA-binding S4" evidence="2">
    <location>
        <begin position="9"/>
        <end position="74"/>
    </location>
</feature>
<dbReference type="Gene3D" id="3.10.290.10">
    <property type="entry name" value="RNA-binding S4 domain"/>
    <property type="match status" value="1"/>
</dbReference>
<dbReference type="CDD" id="cd00165">
    <property type="entry name" value="S4"/>
    <property type="match status" value="1"/>
</dbReference>
<dbReference type="AlphaFoldDB" id="A0A8B2NSG9"/>
<dbReference type="PROSITE" id="PS50889">
    <property type="entry name" value="S4"/>
    <property type="match status" value="1"/>
</dbReference>
<comment type="caution">
    <text evidence="3">The sequence shown here is derived from an EMBL/GenBank/DDBJ whole genome shotgun (WGS) entry which is preliminary data.</text>
</comment>
<evidence type="ECO:0000259" key="2">
    <source>
        <dbReference type="SMART" id="SM00363"/>
    </source>
</evidence>
<protein>
    <submittedName>
        <fullName evidence="3">RNA-binding protein</fullName>
    </submittedName>
</protein>
<evidence type="ECO:0000313" key="3">
    <source>
        <dbReference type="EMBL" id="RAI03148.1"/>
    </source>
</evidence>
<gene>
    <name evidence="3" type="ORF">DLJ53_01060</name>
</gene>
<dbReference type="SMART" id="SM00363">
    <property type="entry name" value="S4"/>
    <property type="match status" value="1"/>
</dbReference>
<dbReference type="SUPFAM" id="SSF55174">
    <property type="entry name" value="Alpha-L RNA-binding motif"/>
    <property type="match status" value="1"/>
</dbReference>
<dbReference type="OrthoDB" id="9797176at2"/>